<dbReference type="PANTHER" id="PTHR34610:SF3">
    <property type="entry name" value="SSL7007 PROTEIN"/>
    <property type="match status" value="1"/>
</dbReference>
<reference evidence="3" key="1">
    <citation type="submission" date="2016-10" db="EMBL/GenBank/DDBJ databases">
        <authorList>
            <person name="Varghese N."/>
            <person name="Submissions S."/>
        </authorList>
    </citation>
    <scope>NUCLEOTIDE SEQUENCE [LARGE SCALE GENOMIC DNA]</scope>
    <source>
        <strain evidence="3">DSM 17298</strain>
    </source>
</reference>
<dbReference type="OrthoDB" id="597986at2"/>
<dbReference type="NCBIfam" id="TIGR00305">
    <property type="entry name" value="putative toxin-antitoxin system toxin component, PIN family"/>
    <property type="match status" value="1"/>
</dbReference>
<dbReference type="InterPro" id="IPR029060">
    <property type="entry name" value="PIN-like_dom_sf"/>
</dbReference>
<keyword evidence="3" id="KW-1185">Reference proteome</keyword>
<sequence>MLVSAHLLEDSVSKRVVDLAFLSFLVLYSDETLQEFESVLLRSKFDRYSPIDKRKDAISYFSKIAIPTKVRSSFQICRDSKDDKYLQLAFDGYADFLITGDQDLLVLNPFHGIRILSPAEFLFILEN</sequence>
<dbReference type="InterPro" id="IPR002716">
    <property type="entry name" value="PIN_dom"/>
</dbReference>
<dbReference type="Proteomes" id="UP000236736">
    <property type="component" value="Unassembled WGS sequence"/>
</dbReference>
<proteinExistence type="predicted"/>
<dbReference type="AlphaFoldDB" id="A0A1H5UV97"/>
<dbReference type="InterPro" id="IPR002850">
    <property type="entry name" value="PIN_toxin-like"/>
</dbReference>
<evidence type="ECO:0000313" key="2">
    <source>
        <dbReference type="EMBL" id="SEF78995.1"/>
    </source>
</evidence>
<feature type="domain" description="PIN" evidence="1">
    <location>
        <begin position="2"/>
        <end position="102"/>
    </location>
</feature>
<gene>
    <name evidence="2" type="ORF">SAMN03080598_01421</name>
</gene>
<evidence type="ECO:0000259" key="1">
    <source>
        <dbReference type="Pfam" id="PF13470"/>
    </source>
</evidence>
<accession>A0A1H5UV97</accession>
<dbReference type="PANTHER" id="PTHR34610">
    <property type="entry name" value="SSL7007 PROTEIN"/>
    <property type="match status" value="1"/>
</dbReference>
<name>A0A1H5UV97_9BACT</name>
<dbReference type="Pfam" id="PF13470">
    <property type="entry name" value="PIN_3"/>
    <property type="match status" value="1"/>
</dbReference>
<organism evidence="2 3">
    <name type="scientific">Algoriphagus boritolerans DSM 17298 = JCM 18970</name>
    <dbReference type="NCBI Taxonomy" id="1120964"/>
    <lineage>
        <taxon>Bacteria</taxon>
        <taxon>Pseudomonadati</taxon>
        <taxon>Bacteroidota</taxon>
        <taxon>Cytophagia</taxon>
        <taxon>Cytophagales</taxon>
        <taxon>Cyclobacteriaceae</taxon>
        <taxon>Algoriphagus</taxon>
    </lineage>
</organism>
<protein>
    <submittedName>
        <fullName evidence="2">Putative toxin-antitoxin system toxin component, PIN family</fullName>
    </submittedName>
</protein>
<evidence type="ECO:0000313" key="3">
    <source>
        <dbReference type="Proteomes" id="UP000236736"/>
    </source>
</evidence>
<dbReference type="STRING" id="1120964.GCA_001313265_02218"/>
<dbReference type="EMBL" id="FNVR01000005">
    <property type="protein sequence ID" value="SEF78995.1"/>
    <property type="molecule type" value="Genomic_DNA"/>
</dbReference>
<dbReference type="SUPFAM" id="SSF88723">
    <property type="entry name" value="PIN domain-like"/>
    <property type="match status" value="1"/>
</dbReference>